<feature type="domain" description="Ketoreductase" evidence="3">
    <location>
        <begin position="7"/>
        <end position="187"/>
    </location>
</feature>
<proteinExistence type="inferred from homology"/>
<dbReference type="NCBIfam" id="NF005559">
    <property type="entry name" value="PRK07231.1"/>
    <property type="match status" value="1"/>
</dbReference>
<dbReference type="CDD" id="cd05233">
    <property type="entry name" value="SDR_c"/>
    <property type="match status" value="1"/>
</dbReference>
<dbReference type="GO" id="GO:0016616">
    <property type="term" value="F:oxidoreductase activity, acting on the CH-OH group of donors, NAD or NADP as acceptor"/>
    <property type="evidence" value="ECO:0007669"/>
    <property type="project" value="TreeGrafter"/>
</dbReference>
<dbReference type="SMART" id="SM00822">
    <property type="entry name" value="PKS_KR"/>
    <property type="match status" value="1"/>
</dbReference>
<reference evidence="4 5" key="1">
    <citation type="submission" date="2016-10" db="EMBL/GenBank/DDBJ databases">
        <authorList>
            <person name="de Groot N.N."/>
        </authorList>
    </citation>
    <scope>NUCLEOTIDE SEQUENCE [LARGE SCALE GENOMIC DNA]</scope>
    <source>
        <strain evidence="4 5">SR12</strain>
    </source>
</reference>
<dbReference type="GO" id="GO:0008206">
    <property type="term" value="P:bile acid metabolic process"/>
    <property type="evidence" value="ECO:0007669"/>
    <property type="project" value="UniProtKB-ARBA"/>
</dbReference>
<dbReference type="GO" id="GO:0006633">
    <property type="term" value="P:fatty acid biosynthetic process"/>
    <property type="evidence" value="ECO:0007669"/>
    <property type="project" value="TreeGrafter"/>
</dbReference>
<dbReference type="AlphaFoldDB" id="A0A1H4CLH9"/>
<dbReference type="Pfam" id="PF13561">
    <property type="entry name" value="adh_short_C2"/>
    <property type="match status" value="1"/>
</dbReference>
<dbReference type="EMBL" id="FNRK01000016">
    <property type="protein sequence ID" value="SEA61173.1"/>
    <property type="molecule type" value="Genomic_DNA"/>
</dbReference>
<dbReference type="InterPro" id="IPR036291">
    <property type="entry name" value="NAD(P)-bd_dom_sf"/>
</dbReference>
<keyword evidence="2" id="KW-0560">Oxidoreductase</keyword>
<dbReference type="NCBIfam" id="NF009466">
    <property type="entry name" value="PRK12826.1-2"/>
    <property type="match status" value="1"/>
</dbReference>
<dbReference type="STRING" id="81409.SAMN04515656_11621"/>
<dbReference type="Gene3D" id="3.40.50.720">
    <property type="entry name" value="NAD(P)-binding Rossmann-like Domain"/>
    <property type="match status" value="1"/>
</dbReference>
<dbReference type="RefSeq" id="WP_207647823.1">
    <property type="nucleotide sequence ID" value="NZ_FNRK01000016.1"/>
</dbReference>
<dbReference type="InterPro" id="IPR002347">
    <property type="entry name" value="SDR_fam"/>
</dbReference>
<dbReference type="FunFam" id="3.40.50.720:FF:000084">
    <property type="entry name" value="Short-chain dehydrogenase reductase"/>
    <property type="match status" value="1"/>
</dbReference>
<sequence length="249" mass="26076">MIQLKDKVAIITGASRGIGYAIAQAYIEEGAKVALCGSRIASAEKAAGALKKVYPEADILPIGVDISNTESVDAMVKATIAHYGKIDILVNNAGVTSTKQIFDMTDDDFESVLRINLVGPFKCIRAVAKEMQETGGAIINTSSMVGTYGGKMQTAYSSSKFGVNGLTKSCAKELGPYNIRVNAVAPGAVLTDMVAEFVDDATMSAIKGFTPLGRMADPKELAGAYVYLASDQASFTTGTIIHVDGGIVM</sequence>
<dbReference type="GO" id="GO:0048038">
    <property type="term" value="F:quinone binding"/>
    <property type="evidence" value="ECO:0007669"/>
    <property type="project" value="TreeGrafter"/>
</dbReference>
<dbReference type="PANTHER" id="PTHR42760">
    <property type="entry name" value="SHORT-CHAIN DEHYDROGENASES/REDUCTASES FAMILY MEMBER"/>
    <property type="match status" value="1"/>
</dbReference>
<dbReference type="Proteomes" id="UP000199394">
    <property type="component" value="Unassembled WGS sequence"/>
</dbReference>
<dbReference type="InterPro" id="IPR057326">
    <property type="entry name" value="KR_dom"/>
</dbReference>
<evidence type="ECO:0000256" key="1">
    <source>
        <dbReference type="ARBA" id="ARBA00006484"/>
    </source>
</evidence>
<gene>
    <name evidence="4" type="ORF">SAMN04515656_11621</name>
</gene>
<evidence type="ECO:0000259" key="3">
    <source>
        <dbReference type="SMART" id="SM00822"/>
    </source>
</evidence>
<dbReference type="SUPFAM" id="SSF51735">
    <property type="entry name" value="NAD(P)-binding Rossmann-fold domains"/>
    <property type="match status" value="1"/>
</dbReference>
<keyword evidence="5" id="KW-1185">Reference proteome</keyword>
<evidence type="ECO:0000256" key="2">
    <source>
        <dbReference type="ARBA" id="ARBA00023002"/>
    </source>
</evidence>
<protein>
    <submittedName>
        <fullName evidence="4">3-oxoacyl-[acyl-carrier protein] reductase</fullName>
    </submittedName>
</protein>
<evidence type="ECO:0000313" key="4">
    <source>
        <dbReference type="EMBL" id="SEA61173.1"/>
    </source>
</evidence>
<name>A0A1H4CLH9_9FIRM</name>
<organism evidence="4 5">
    <name type="scientific">Eubacterium aggregans</name>
    <dbReference type="NCBI Taxonomy" id="81409"/>
    <lineage>
        <taxon>Bacteria</taxon>
        <taxon>Bacillati</taxon>
        <taxon>Bacillota</taxon>
        <taxon>Clostridia</taxon>
        <taxon>Eubacteriales</taxon>
        <taxon>Eubacteriaceae</taxon>
        <taxon>Eubacterium</taxon>
    </lineage>
</organism>
<evidence type="ECO:0000313" key="5">
    <source>
        <dbReference type="Proteomes" id="UP000199394"/>
    </source>
</evidence>
<dbReference type="PANTHER" id="PTHR42760:SF133">
    <property type="entry name" value="3-OXOACYL-[ACYL-CARRIER-PROTEIN] REDUCTASE"/>
    <property type="match status" value="1"/>
</dbReference>
<dbReference type="PRINTS" id="PR00081">
    <property type="entry name" value="GDHRDH"/>
</dbReference>
<comment type="similarity">
    <text evidence="1">Belongs to the short-chain dehydrogenases/reductases (SDR) family.</text>
</comment>
<accession>A0A1H4CLH9</accession>
<dbReference type="PRINTS" id="PR00080">
    <property type="entry name" value="SDRFAMILY"/>
</dbReference>